<accession>A0ABN1JR53</accession>
<reference evidence="13 14" key="1">
    <citation type="journal article" date="2019" name="Int. J. Syst. Evol. Microbiol.">
        <title>The Global Catalogue of Microorganisms (GCM) 10K type strain sequencing project: providing services to taxonomists for standard genome sequencing and annotation.</title>
        <authorList>
            <consortium name="The Broad Institute Genomics Platform"/>
            <consortium name="The Broad Institute Genome Sequencing Center for Infectious Disease"/>
            <person name="Wu L."/>
            <person name="Ma J."/>
        </authorList>
    </citation>
    <scope>NUCLEOTIDE SEQUENCE [LARGE SCALE GENOMIC DNA]</scope>
    <source>
        <strain evidence="13 14">JCM 15503</strain>
    </source>
</reference>
<protein>
    <submittedName>
        <fullName evidence="13">Methyl-accepting chemotaxis protein</fullName>
    </submittedName>
</protein>
<dbReference type="PANTHER" id="PTHR43531:SF14">
    <property type="entry name" value="METHYL-ACCEPTING CHEMOTAXIS PROTEIN I-RELATED"/>
    <property type="match status" value="1"/>
</dbReference>
<proteinExistence type="inferred from homology"/>
<dbReference type="SUPFAM" id="SSF47170">
    <property type="entry name" value="Aspartate receptor, ligand-binding domain"/>
    <property type="match status" value="1"/>
</dbReference>
<feature type="transmembrane region" description="Helical" evidence="11">
    <location>
        <begin position="188"/>
        <end position="208"/>
    </location>
</feature>
<evidence type="ECO:0000256" key="10">
    <source>
        <dbReference type="PROSITE-ProRule" id="PRU00284"/>
    </source>
</evidence>
<dbReference type="PROSITE" id="PS50111">
    <property type="entry name" value="CHEMOTAXIS_TRANSDUC_2"/>
    <property type="match status" value="1"/>
</dbReference>
<sequence length="517" mass="54136">MNRTTLATRLYAAFGLLAALLLLCAGLSWRLASTASTALAVEQEATLGTTAIADAQAAIWAMRHGVAYYMSPIDAETRAKVAAASPKLRTDFEQAMDAFASKPHSPAVQAKVSELREAFPRYAEARVDLFKLLEADKIDEATELRKTRANPAGTAVTKAFAELIDLQREEVKDRSGEGAGALAAARTLALALCAAGLVAAVIASWWVVRSTMRQLGGDPGDVTRIVRRIADGDLDSPMPANVQADSLLGAMGDMQTRLRQLVGQIEQASSSIATGSSEIASGNADLSQRTEAQAGHVQQTASAMSQLTTSVQTNADAARQATELAGDARAVAERGGTAVNQVVATMGEISSASKRIADITGVIDGIAFQTNILALNAAVEAARAGEQGRGFAVVATEVRSLAQRSAAAAKEIKSLIGASVERVEAGSAQVDAAGRTMQEIVTRIQRVNDLASEISHATSEQRHDIERVSSAMIQIDQTTQQNSALVEQSAAAAESLRCQTESLVGALAGFKRQPALA</sequence>
<dbReference type="Pfam" id="PF02203">
    <property type="entry name" value="TarH"/>
    <property type="match status" value="1"/>
</dbReference>
<evidence type="ECO:0000256" key="2">
    <source>
        <dbReference type="ARBA" id="ARBA00022475"/>
    </source>
</evidence>
<evidence type="ECO:0000256" key="3">
    <source>
        <dbReference type="ARBA" id="ARBA00022481"/>
    </source>
</evidence>
<dbReference type="RefSeq" id="WP_310742416.1">
    <property type="nucleotide sequence ID" value="NZ_BAAAEW010000004.1"/>
</dbReference>
<evidence type="ECO:0000256" key="7">
    <source>
        <dbReference type="ARBA" id="ARBA00023136"/>
    </source>
</evidence>
<keyword evidence="3" id="KW-0488">Methylation</keyword>
<dbReference type="InterPro" id="IPR004089">
    <property type="entry name" value="MCPsignal_dom"/>
</dbReference>
<dbReference type="PRINTS" id="PR00260">
    <property type="entry name" value="CHEMTRNSDUCR"/>
</dbReference>
<keyword evidence="2" id="KW-1003">Cell membrane</keyword>
<comment type="caution">
    <text evidence="13">The sequence shown here is derived from an EMBL/GenBank/DDBJ whole genome shotgun (WGS) entry which is preliminary data.</text>
</comment>
<gene>
    <name evidence="13" type="ORF">GCM10009107_11160</name>
</gene>
<dbReference type="InterPro" id="IPR035440">
    <property type="entry name" value="4HB_MCP_dom_sf"/>
</dbReference>
<evidence type="ECO:0000313" key="13">
    <source>
        <dbReference type="EMBL" id="GAA0745026.1"/>
    </source>
</evidence>
<evidence type="ECO:0000256" key="5">
    <source>
        <dbReference type="ARBA" id="ARBA00022692"/>
    </source>
</evidence>
<evidence type="ECO:0000313" key="14">
    <source>
        <dbReference type="Proteomes" id="UP001500279"/>
    </source>
</evidence>
<comment type="subcellular location">
    <subcellularLocation>
        <location evidence="1">Cell inner membrane</location>
        <topology evidence="1">Multi-pass membrane protein</topology>
    </subcellularLocation>
</comment>
<evidence type="ECO:0000259" key="12">
    <source>
        <dbReference type="PROSITE" id="PS50111"/>
    </source>
</evidence>
<keyword evidence="5 11" id="KW-0812">Transmembrane</keyword>
<dbReference type="CDD" id="cd11386">
    <property type="entry name" value="MCP_signal"/>
    <property type="match status" value="1"/>
</dbReference>
<comment type="similarity">
    <text evidence="9">Belongs to the methyl-accepting chemotaxis (MCP) protein family.</text>
</comment>
<dbReference type="EMBL" id="BAAAEW010000004">
    <property type="protein sequence ID" value="GAA0745026.1"/>
    <property type="molecule type" value="Genomic_DNA"/>
</dbReference>
<keyword evidence="7 11" id="KW-0472">Membrane</keyword>
<dbReference type="SUPFAM" id="SSF58104">
    <property type="entry name" value="Methyl-accepting chemotaxis protein (MCP) signaling domain"/>
    <property type="match status" value="1"/>
</dbReference>
<keyword evidence="14" id="KW-1185">Reference proteome</keyword>
<dbReference type="Pfam" id="PF00015">
    <property type="entry name" value="MCPsignal"/>
    <property type="match status" value="1"/>
</dbReference>
<evidence type="ECO:0000256" key="1">
    <source>
        <dbReference type="ARBA" id="ARBA00004429"/>
    </source>
</evidence>
<evidence type="ECO:0000256" key="8">
    <source>
        <dbReference type="ARBA" id="ARBA00023224"/>
    </source>
</evidence>
<evidence type="ECO:0000256" key="9">
    <source>
        <dbReference type="ARBA" id="ARBA00029447"/>
    </source>
</evidence>
<dbReference type="InterPro" id="IPR003122">
    <property type="entry name" value="Tar_rcpt_lig-bd"/>
</dbReference>
<name>A0ABN1JR53_9BURK</name>
<dbReference type="SMART" id="SM00283">
    <property type="entry name" value="MA"/>
    <property type="match status" value="1"/>
</dbReference>
<keyword evidence="4" id="KW-0997">Cell inner membrane</keyword>
<dbReference type="PANTHER" id="PTHR43531">
    <property type="entry name" value="PROTEIN ICFG"/>
    <property type="match status" value="1"/>
</dbReference>
<feature type="domain" description="Methyl-accepting transducer" evidence="12">
    <location>
        <begin position="268"/>
        <end position="497"/>
    </location>
</feature>
<dbReference type="Gene3D" id="1.10.287.950">
    <property type="entry name" value="Methyl-accepting chemotaxis protein"/>
    <property type="match status" value="1"/>
</dbReference>
<evidence type="ECO:0000256" key="6">
    <source>
        <dbReference type="ARBA" id="ARBA00022989"/>
    </source>
</evidence>
<dbReference type="InterPro" id="IPR051310">
    <property type="entry name" value="MCP_chemotaxis"/>
</dbReference>
<keyword evidence="8 10" id="KW-0807">Transducer</keyword>
<organism evidence="13 14">
    <name type="scientific">Ideonella azotifigens</name>
    <dbReference type="NCBI Taxonomy" id="513160"/>
    <lineage>
        <taxon>Bacteria</taxon>
        <taxon>Pseudomonadati</taxon>
        <taxon>Pseudomonadota</taxon>
        <taxon>Betaproteobacteria</taxon>
        <taxon>Burkholderiales</taxon>
        <taxon>Sphaerotilaceae</taxon>
        <taxon>Ideonella</taxon>
    </lineage>
</organism>
<evidence type="ECO:0000256" key="11">
    <source>
        <dbReference type="SAM" id="Phobius"/>
    </source>
</evidence>
<dbReference type="InterPro" id="IPR004090">
    <property type="entry name" value="Chemotax_Me-accpt_rcpt"/>
</dbReference>
<evidence type="ECO:0000256" key="4">
    <source>
        <dbReference type="ARBA" id="ARBA00022519"/>
    </source>
</evidence>
<keyword evidence="6 11" id="KW-1133">Transmembrane helix</keyword>
<dbReference type="Proteomes" id="UP001500279">
    <property type="component" value="Unassembled WGS sequence"/>
</dbReference>